<evidence type="ECO:0000259" key="3">
    <source>
        <dbReference type="Pfam" id="PF19327"/>
    </source>
</evidence>
<dbReference type="Pfam" id="PF09830">
    <property type="entry name" value="ATP_transf"/>
    <property type="match status" value="1"/>
</dbReference>
<feature type="compositionally biased region" description="Acidic residues" evidence="1">
    <location>
        <begin position="202"/>
        <end position="218"/>
    </location>
</feature>
<comment type="caution">
    <text evidence="4">The sequence shown here is derived from an EMBL/GenBank/DDBJ whole genome shotgun (WGS) entry which is preliminary data.</text>
</comment>
<dbReference type="SUPFAM" id="SSF54197">
    <property type="entry name" value="HIT-like"/>
    <property type="match status" value="1"/>
</dbReference>
<dbReference type="GO" id="GO:0009117">
    <property type="term" value="P:nucleotide metabolic process"/>
    <property type="evidence" value="ECO:0007669"/>
    <property type="project" value="InterPro"/>
</dbReference>
<dbReference type="PANTHER" id="PTHR38420:SF1">
    <property type="entry name" value="PUTATIVE (AFU_ORTHOLOGUE AFUA_5G14690)-RELATED"/>
    <property type="match status" value="1"/>
</dbReference>
<gene>
    <name evidence="4" type="ORF">A4X09_0g4981</name>
</gene>
<feature type="domain" description="ATP adenylyltransferase C-terminal" evidence="2">
    <location>
        <begin position="247"/>
        <end position="383"/>
    </location>
</feature>
<feature type="region of interest" description="Disordered" evidence="1">
    <location>
        <begin position="61"/>
        <end position="91"/>
    </location>
</feature>
<organism evidence="4 5">
    <name type="scientific">Tilletia walkeri</name>
    <dbReference type="NCBI Taxonomy" id="117179"/>
    <lineage>
        <taxon>Eukaryota</taxon>
        <taxon>Fungi</taxon>
        <taxon>Dikarya</taxon>
        <taxon>Basidiomycota</taxon>
        <taxon>Ustilaginomycotina</taxon>
        <taxon>Exobasidiomycetes</taxon>
        <taxon>Tilletiales</taxon>
        <taxon>Tilletiaceae</taxon>
        <taxon>Tilletia</taxon>
    </lineage>
</organism>
<evidence type="ECO:0008006" key="6">
    <source>
        <dbReference type="Google" id="ProtNLM"/>
    </source>
</evidence>
<evidence type="ECO:0000256" key="1">
    <source>
        <dbReference type="SAM" id="MobiDB-lite"/>
    </source>
</evidence>
<feature type="domain" description="Ap4A phosphorylase 1/2 N-terminal" evidence="3">
    <location>
        <begin position="9"/>
        <end position="187"/>
    </location>
</feature>
<reference evidence="4" key="2">
    <citation type="journal article" date="2019" name="IMA Fungus">
        <title>Genome sequencing and comparison of five Tilletia species to identify candidate genes for the detection of regulated species infecting wheat.</title>
        <authorList>
            <person name="Nguyen H.D.T."/>
            <person name="Sultana T."/>
            <person name="Kesanakurti P."/>
            <person name="Hambleton S."/>
        </authorList>
    </citation>
    <scope>NUCLEOTIDE SEQUENCE</scope>
    <source>
        <strain evidence="4">DAOMC 236422</strain>
    </source>
</reference>
<feature type="region of interest" description="Disordered" evidence="1">
    <location>
        <begin position="191"/>
        <end position="222"/>
    </location>
</feature>
<dbReference type="InterPro" id="IPR009163">
    <property type="entry name" value="Ap4A_phos1/2"/>
</dbReference>
<dbReference type="InterPro" id="IPR045759">
    <property type="entry name" value="Ap4A_phos1/2_N"/>
</dbReference>
<dbReference type="Gene3D" id="3.30.428.70">
    <property type="match status" value="1"/>
</dbReference>
<accession>A0A8X7N855</accession>
<dbReference type="Pfam" id="PF19327">
    <property type="entry name" value="Ap4A_phos_N"/>
    <property type="match status" value="1"/>
</dbReference>
<feature type="compositionally biased region" description="Basic and acidic residues" evidence="1">
    <location>
        <begin position="61"/>
        <end position="73"/>
    </location>
</feature>
<dbReference type="PANTHER" id="PTHR38420">
    <property type="entry name" value="AP-4-A PHOSPHORYLASE II"/>
    <property type="match status" value="1"/>
</dbReference>
<proteinExistence type="predicted"/>
<dbReference type="InterPro" id="IPR043171">
    <property type="entry name" value="Ap4A_phos1/2-like"/>
</dbReference>
<dbReference type="Proteomes" id="UP000078113">
    <property type="component" value="Unassembled WGS sequence"/>
</dbReference>
<dbReference type="EMBL" id="LWDG02000234">
    <property type="protein sequence ID" value="KAE8267366.1"/>
    <property type="molecule type" value="Genomic_DNA"/>
</dbReference>
<dbReference type="InterPro" id="IPR019200">
    <property type="entry name" value="ATP_adenylylTrfase_C"/>
</dbReference>
<dbReference type="GO" id="GO:0005524">
    <property type="term" value="F:ATP binding"/>
    <property type="evidence" value="ECO:0007669"/>
    <property type="project" value="InterPro"/>
</dbReference>
<dbReference type="InterPro" id="IPR036265">
    <property type="entry name" value="HIT-like_sf"/>
</dbReference>
<evidence type="ECO:0000313" key="5">
    <source>
        <dbReference type="Proteomes" id="UP000078113"/>
    </source>
</evidence>
<reference evidence="4" key="1">
    <citation type="submission" date="2016-04" db="EMBL/GenBank/DDBJ databases">
        <authorList>
            <person name="Nguyen H.D."/>
            <person name="Samba Siva P."/>
            <person name="Cullis J."/>
            <person name="Levesque C.A."/>
            <person name="Hambleton S."/>
        </authorList>
    </citation>
    <scope>NUCLEOTIDE SEQUENCE</scope>
    <source>
        <strain evidence="4">DAOMC 236422</strain>
    </source>
</reference>
<evidence type="ECO:0000259" key="2">
    <source>
        <dbReference type="Pfam" id="PF09830"/>
    </source>
</evidence>
<dbReference type="GO" id="GO:0003877">
    <property type="term" value="F:ATP:ADP adenylyltransferase activity"/>
    <property type="evidence" value="ECO:0007669"/>
    <property type="project" value="InterPro"/>
</dbReference>
<dbReference type="AlphaFoldDB" id="A0A8X7N855"/>
<name>A0A8X7N855_9BASI</name>
<sequence length="395" mass="43507">MSSLHPIADLQRRVSKQFDAAIASGDAFFYESSRTVVQDTSTGTPIDFAITCVPALAQKAKETQEQKREDEGRSNGAPKEVDDEERRPEQNVKDVFAPPYVPNLLVKELDDFTVLLNKFAVLPRHFLLVTRDFVSQELPPSPRMLALAYRIILSQPASPSSETMAFYNCGTHSGASQPHQHVQFITVGKATPKTGKVGGAGDGEDEGEEDDEVDDDLEERPNIPIEALLDRIESDGKEDEHVHALPVPWQHFVRLINPPKVPTSPSTPKDQQETKLATLERYMASRLMSLIDAQFQSRRVQAASADAPESGKPSFNLLLSKRAFHLIPRRKGDITIPMKEGGETEVSVNALGYAGLLLARSDEEVEAIRDVEGGIIGILSKAGREPVPDDSWDHA</sequence>
<keyword evidence="5" id="KW-1185">Reference proteome</keyword>
<protein>
    <recommendedName>
        <fullName evidence="6">ATP adenylyltransferase</fullName>
    </recommendedName>
</protein>
<evidence type="ECO:0000313" key="4">
    <source>
        <dbReference type="EMBL" id="KAE8267366.1"/>
    </source>
</evidence>